<dbReference type="InterPro" id="IPR000157">
    <property type="entry name" value="TIR_dom"/>
</dbReference>
<dbReference type="InterPro" id="IPR027417">
    <property type="entry name" value="P-loop_NTPase"/>
</dbReference>
<dbReference type="EMBL" id="LR999452">
    <property type="protein sequence ID" value="CAE5963943.1"/>
    <property type="molecule type" value="Genomic_DNA"/>
</dbReference>
<name>A0A8S1ZPQ6_ARAAE</name>
<dbReference type="Pfam" id="PF01582">
    <property type="entry name" value="TIR"/>
    <property type="match status" value="1"/>
</dbReference>
<dbReference type="PANTHER" id="PTHR11017">
    <property type="entry name" value="LEUCINE-RICH REPEAT-CONTAINING PROTEIN"/>
    <property type="match status" value="1"/>
</dbReference>
<dbReference type="Gene3D" id="3.40.50.10140">
    <property type="entry name" value="Toll/interleukin-1 receptor homology (TIR) domain"/>
    <property type="match status" value="1"/>
</dbReference>
<dbReference type="SMART" id="SM00255">
    <property type="entry name" value="TIR"/>
    <property type="match status" value="1"/>
</dbReference>
<gene>
    <name evidence="2" type="ORF">AARE701A_LOCUS5291</name>
</gene>
<dbReference type="SUPFAM" id="SSF52540">
    <property type="entry name" value="P-loop containing nucleoside triphosphate hydrolases"/>
    <property type="match status" value="1"/>
</dbReference>
<dbReference type="PROSITE" id="PS50104">
    <property type="entry name" value="TIR"/>
    <property type="match status" value="1"/>
</dbReference>
<dbReference type="PANTHER" id="PTHR11017:SF238">
    <property type="entry name" value="DISEASE RESISTANCE PROTEIN (TIR-NBS CLASS)"/>
    <property type="match status" value="1"/>
</dbReference>
<dbReference type="InterPro" id="IPR044974">
    <property type="entry name" value="Disease_R_plants"/>
</dbReference>
<sequence>MSSSSSSLIPKFDVFLSFKAEDTTNIFVSDLHRSLSEKGITTYQKDEKLEEKDSSVVSDLKKCIIESKLAVVVVSKSYPTSVLCLNQLQTIINFHDEGQLSVLPIFYGVDLSNIRKQTGEYTEPFRKLGEEFSSEKVQAWRSALAKLTSVSSLDSRFWSKEETMVDLVTNEILLMVSKKPNSPSTTKADGNVALDRHMQALYELLNLKSNKEVRLVGLWGPGGVGKTTLARYAYEELSTNFHVRMFLDNTEKIYHQDNRETFTSRETREGFQKLTRGINEKSTAGVIKSAVGHRKGLLVVDCVDNIEQLKDIAEIVGWCGSGSRIILIAQDENLLDEFGMEHVYQVSLRYDEALQLFSQSAFKQQHPPTSFESLSLRAIQIASFLPLTLKILGSFLHGKDEKSWEEELQKLEGDQEKTIMKVMKKSYKIENEKEQISSFSDDYKEKFT</sequence>
<feature type="domain" description="TIR" evidence="1">
    <location>
        <begin position="10"/>
        <end position="176"/>
    </location>
</feature>
<keyword evidence="3" id="KW-1185">Reference proteome</keyword>
<reference evidence="2" key="1">
    <citation type="submission" date="2021-01" db="EMBL/GenBank/DDBJ databases">
        <authorList>
            <person name="Bezrukov I."/>
        </authorList>
    </citation>
    <scope>NUCLEOTIDE SEQUENCE</scope>
</reference>
<dbReference type="Gene3D" id="3.40.50.300">
    <property type="entry name" value="P-loop containing nucleotide triphosphate hydrolases"/>
    <property type="match status" value="1"/>
</dbReference>
<dbReference type="SUPFAM" id="SSF52200">
    <property type="entry name" value="Toll/Interleukin receptor TIR domain"/>
    <property type="match status" value="1"/>
</dbReference>
<dbReference type="Gene3D" id="1.10.8.430">
    <property type="entry name" value="Helical domain of apoptotic protease-activating factors"/>
    <property type="match status" value="1"/>
</dbReference>
<dbReference type="GO" id="GO:0043531">
    <property type="term" value="F:ADP binding"/>
    <property type="evidence" value="ECO:0007669"/>
    <property type="project" value="InterPro"/>
</dbReference>
<dbReference type="InterPro" id="IPR002182">
    <property type="entry name" value="NB-ARC"/>
</dbReference>
<dbReference type="GO" id="GO:0007165">
    <property type="term" value="P:signal transduction"/>
    <property type="evidence" value="ECO:0007669"/>
    <property type="project" value="InterPro"/>
</dbReference>
<evidence type="ECO:0000259" key="1">
    <source>
        <dbReference type="PROSITE" id="PS50104"/>
    </source>
</evidence>
<dbReference type="PRINTS" id="PR00364">
    <property type="entry name" value="DISEASERSIST"/>
</dbReference>
<dbReference type="Proteomes" id="UP000682877">
    <property type="component" value="Chromosome 2"/>
</dbReference>
<organism evidence="2 3">
    <name type="scientific">Arabidopsis arenosa</name>
    <name type="common">Sand rock-cress</name>
    <name type="synonym">Cardaminopsis arenosa</name>
    <dbReference type="NCBI Taxonomy" id="38785"/>
    <lineage>
        <taxon>Eukaryota</taxon>
        <taxon>Viridiplantae</taxon>
        <taxon>Streptophyta</taxon>
        <taxon>Embryophyta</taxon>
        <taxon>Tracheophyta</taxon>
        <taxon>Spermatophyta</taxon>
        <taxon>Magnoliopsida</taxon>
        <taxon>eudicotyledons</taxon>
        <taxon>Gunneridae</taxon>
        <taxon>Pentapetalae</taxon>
        <taxon>rosids</taxon>
        <taxon>malvids</taxon>
        <taxon>Brassicales</taxon>
        <taxon>Brassicaceae</taxon>
        <taxon>Camelineae</taxon>
        <taxon>Arabidopsis</taxon>
    </lineage>
</organism>
<dbReference type="Pfam" id="PF00931">
    <property type="entry name" value="NB-ARC"/>
    <property type="match status" value="1"/>
</dbReference>
<dbReference type="InterPro" id="IPR035897">
    <property type="entry name" value="Toll_tir_struct_dom_sf"/>
</dbReference>
<proteinExistence type="predicted"/>
<protein>
    <recommendedName>
        <fullName evidence="1">TIR domain-containing protein</fullName>
    </recommendedName>
</protein>
<evidence type="ECO:0000313" key="3">
    <source>
        <dbReference type="Proteomes" id="UP000682877"/>
    </source>
</evidence>
<accession>A0A8S1ZPQ6</accession>
<dbReference type="InterPro" id="IPR042197">
    <property type="entry name" value="Apaf_helical"/>
</dbReference>
<dbReference type="GO" id="GO:0006952">
    <property type="term" value="P:defense response"/>
    <property type="evidence" value="ECO:0007669"/>
    <property type="project" value="InterPro"/>
</dbReference>
<evidence type="ECO:0000313" key="2">
    <source>
        <dbReference type="EMBL" id="CAE5963943.1"/>
    </source>
</evidence>
<dbReference type="AlphaFoldDB" id="A0A8S1ZPQ6"/>